<evidence type="ECO:0000256" key="2">
    <source>
        <dbReference type="ARBA" id="ARBA00022448"/>
    </source>
</evidence>
<dbReference type="PROSITE" id="PS00610">
    <property type="entry name" value="NA_NEUROTRAN_SYMP_1"/>
    <property type="match status" value="1"/>
</dbReference>
<evidence type="ECO:0000313" key="11">
    <source>
        <dbReference type="Proteomes" id="UP000887568"/>
    </source>
</evidence>
<reference evidence="10" key="1">
    <citation type="submission" date="2022-11" db="UniProtKB">
        <authorList>
            <consortium name="EnsemblMetazoa"/>
        </authorList>
    </citation>
    <scope>IDENTIFICATION</scope>
</reference>
<evidence type="ECO:0000256" key="1">
    <source>
        <dbReference type="ARBA" id="ARBA00004141"/>
    </source>
</evidence>
<dbReference type="PROSITE" id="PS50267">
    <property type="entry name" value="NA_NEUROTRAN_SYMP_3"/>
    <property type="match status" value="1"/>
</dbReference>
<keyword evidence="6" id="KW-0479">Metal-binding</keyword>
<evidence type="ECO:0000256" key="7">
    <source>
        <dbReference type="PIRSR" id="PIRSR600175-2"/>
    </source>
</evidence>
<dbReference type="InterPro" id="IPR037272">
    <property type="entry name" value="SNS_sf"/>
</dbReference>
<dbReference type="OrthoDB" id="6581954at2759"/>
<comment type="similarity">
    <text evidence="8">Belongs to the sodium:neurotransmitter symporter (SNF) (TC 2.A.22) family.</text>
</comment>
<keyword evidence="11" id="KW-1185">Reference proteome</keyword>
<feature type="binding site" evidence="6">
    <location>
        <position position="78"/>
    </location>
    <ligand>
        <name>Na(+)</name>
        <dbReference type="ChEBI" id="CHEBI:29101"/>
        <label>1</label>
    </ligand>
</feature>
<feature type="transmembrane region" description="Helical" evidence="9">
    <location>
        <begin position="137"/>
        <end position="164"/>
    </location>
</feature>
<feature type="disulfide bond" evidence="7">
    <location>
        <begin position="176"/>
        <end position="185"/>
    </location>
</feature>
<feature type="binding site" evidence="6">
    <location>
        <position position="380"/>
    </location>
    <ligand>
        <name>Na(+)</name>
        <dbReference type="ChEBI" id="CHEBI:29101"/>
        <label>1</label>
    </ligand>
</feature>
<feature type="binding site" evidence="6">
    <location>
        <position position="74"/>
    </location>
    <ligand>
        <name>Na(+)</name>
        <dbReference type="ChEBI" id="CHEBI:29101"/>
        <label>1</label>
    </ligand>
</feature>
<feature type="transmembrane region" description="Helical" evidence="9">
    <location>
        <begin position="95"/>
        <end position="116"/>
    </location>
</feature>
<feature type="binding site" evidence="6">
    <location>
        <position position="448"/>
    </location>
    <ligand>
        <name>Na(+)</name>
        <dbReference type="ChEBI" id="CHEBI:29101"/>
        <label>1</label>
    </ligand>
</feature>
<feature type="transmembrane region" description="Helical" evidence="9">
    <location>
        <begin position="433"/>
        <end position="454"/>
    </location>
</feature>
<evidence type="ECO:0000256" key="6">
    <source>
        <dbReference type="PIRSR" id="PIRSR600175-1"/>
    </source>
</evidence>
<evidence type="ECO:0000256" key="5">
    <source>
        <dbReference type="ARBA" id="ARBA00023136"/>
    </source>
</evidence>
<proteinExistence type="inferred from homology"/>
<dbReference type="PRINTS" id="PR00176">
    <property type="entry name" value="NANEUSMPORT"/>
</dbReference>
<feature type="binding site" evidence="6">
    <location>
        <position position="71"/>
    </location>
    <ligand>
        <name>Na(+)</name>
        <dbReference type="ChEBI" id="CHEBI:29101"/>
        <label>1</label>
    </ligand>
</feature>
<dbReference type="InterPro" id="IPR000175">
    <property type="entry name" value="Na/ntran_symport"/>
</dbReference>
<dbReference type="GO" id="GO:0005886">
    <property type="term" value="C:plasma membrane"/>
    <property type="evidence" value="ECO:0007669"/>
    <property type="project" value="TreeGrafter"/>
</dbReference>
<keyword evidence="7" id="KW-1015">Disulfide bond</keyword>
<dbReference type="GO" id="GO:0015375">
    <property type="term" value="F:glycine:sodium symporter activity"/>
    <property type="evidence" value="ECO:0007669"/>
    <property type="project" value="TreeGrafter"/>
</dbReference>
<dbReference type="EnsemblMetazoa" id="XM_038213627.1">
    <property type="protein sequence ID" value="XP_038069555.1"/>
    <property type="gene ID" value="LOC119738699"/>
</dbReference>
<feature type="transmembrane region" description="Helical" evidence="9">
    <location>
        <begin position="374"/>
        <end position="395"/>
    </location>
</feature>
<feature type="binding site" evidence="6">
    <location>
        <position position="348"/>
    </location>
    <ligand>
        <name>Na(+)</name>
        <dbReference type="ChEBI" id="CHEBI:29101"/>
        <label>1</label>
    </ligand>
</feature>
<protein>
    <recommendedName>
        <fullName evidence="8">Transporter</fullName>
    </recommendedName>
</protein>
<keyword evidence="3 8" id="KW-0812">Transmembrane</keyword>
<evidence type="ECO:0000256" key="4">
    <source>
        <dbReference type="ARBA" id="ARBA00022989"/>
    </source>
</evidence>
<name>A0A914AZH3_PATMI</name>
<feature type="transmembrane region" description="Helical" evidence="9">
    <location>
        <begin position="263"/>
        <end position="283"/>
    </location>
</feature>
<comment type="subcellular location">
    <subcellularLocation>
        <location evidence="1">Membrane</location>
        <topology evidence="1">Multi-pass membrane protein</topology>
    </subcellularLocation>
</comment>
<accession>A0A914AZH3</accession>
<dbReference type="Proteomes" id="UP000887568">
    <property type="component" value="Unplaced"/>
</dbReference>
<dbReference type="PANTHER" id="PTHR11616:SF240">
    <property type="entry name" value="BLOATED TUBULES, ISOFORM B-RELATED"/>
    <property type="match status" value="1"/>
</dbReference>
<evidence type="ECO:0000256" key="3">
    <source>
        <dbReference type="ARBA" id="ARBA00022692"/>
    </source>
</evidence>
<evidence type="ECO:0000256" key="8">
    <source>
        <dbReference type="RuleBase" id="RU003732"/>
    </source>
</evidence>
<evidence type="ECO:0000313" key="10">
    <source>
        <dbReference type="EnsemblMetazoa" id="XP_038069555.1"/>
    </source>
</evidence>
<keyword evidence="5 9" id="KW-0472">Membrane</keyword>
<feature type="transmembrane region" description="Helical" evidence="9">
    <location>
        <begin position="593"/>
        <end position="614"/>
    </location>
</feature>
<feature type="transmembrane region" description="Helical" evidence="9">
    <location>
        <begin position="292"/>
        <end position="312"/>
    </location>
</feature>
<dbReference type="Pfam" id="PF00209">
    <property type="entry name" value="SNF"/>
    <property type="match status" value="1"/>
</dbReference>
<evidence type="ECO:0000256" key="9">
    <source>
        <dbReference type="SAM" id="Phobius"/>
    </source>
</evidence>
<feature type="transmembrane region" description="Helical" evidence="9">
    <location>
        <begin position="341"/>
        <end position="362"/>
    </location>
</feature>
<dbReference type="PANTHER" id="PTHR11616">
    <property type="entry name" value="SODIUM/CHLORIDE DEPENDENT TRANSPORTER"/>
    <property type="match status" value="1"/>
</dbReference>
<feature type="transmembrane region" description="Helical" evidence="9">
    <location>
        <begin position="65"/>
        <end position="83"/>
    </location>
</feature>
<keyword evidence="4 9" id="KW-1133">Transmembrane helix</keyword>
<organism evidence="10 11">
    <name type="scientific">Patiria miniata</name>
    <name type="common">Bat star</name>
    <name type="synonym">Asterina miniata</name>
    <dbReference type="NCBI Taxonomy" id="46514"/>
    <lineage>
        <taxon>Eukaryota</taxon>
        <taxon>Metazoa</taxon>
        <taxon>Echinodermata</taxon>
        <taxon>Eleutherozoa</taxon>
        <taxon>Asterozoa</taxon>
        <taxon>Asteroidea</taxon>
        <taxon>Valvatacea</taxon>
        <taxon>Valvatida</taxon>
        <taxon>Asterinidae</taxon>
        <taxon>Patiria</taxon>
    </lineage>
</organism>
<dbReference type="SUPFAM" id="SSF161070">
    <property type="entry name" value="SNF-like"/>
    <property type="match status" value="1"/>
</dbReference>
<dbReference type="RefSeq" id="XP_038069555.1">
    <property type="nucleotide sequence ID" value="XM_038213627.1"/>
</dbReference>
<feature type="binding site" evidence="6">
    <location>
        <position position="73"/>
    </location>
    <ligand>
        <name>Na(+)</name>
        <dbReference type="ChEBI" id="CHEBI:29101"/>
        <label>1</label>
    </ligand>
</feature>
<keyword evidence="8" id="KW-0769">Symport</keyword>
<dbReference type="AlphaFoldDB" id="A0A914AZH3"/>
<feature type="binding site" evidence="6">
    <location>
        <position position="449"/>
    </location>
    <ligand>
        <name>Na(+)</name>
        <dbReference type="ChEBI" id="CHEBI:29101"/>
        <label>1</label>
    </ligand>
</feature>
<dbReference type="OMA" id="FCIVETV"/>
<keyword evidence="6" id="KW-0915">Sodium</keyword>
<dbReference type="PROSITE" id="PS00754">
    <property type="entry name" value="NA_NEUROTRAN_SYMP_2"/>
    <property type="match status" value="1"/>
</dbReference>
<dbReference type="GeneID" id="119738699"/>
<feature type="binding site" evidence="6">
    <location>
        <position position="445"/>
    </location>
    <ligand>
        <name>Na(+)</name>
        <dbReference type="ChEBI" id="CHEBI:29101"/>
        <label>1</label>
    </ligand>
</feature>
<sequence>MAVPKGSTQKNIHNLSFQPLSQGDPGFAMYPAPGSGPPSPLPVVALTKGGDENTDRGNWSNHAEFLLSCIGYAVGLGNVWRFPYLCYSNGGGAFLIPYLIMLLFAGLPLFFLELAFGQYSSNGPIRCWNSVPMFRGVGIGMVIVSAWVGIYYNVVITYTLYYMFQSLTTSLPWAGCGHEWNTPYCSDLVKDCLANGGIMTVNNTCEDIGNLTTVELAEYNVTEDGNLTDYVDPLKEMRIRPSEEFYRNRMLHDSGDIGDSGYIIWQLALCLGLAWLLVFGCLVKGIKSSGKVVYFTATFPYVVLVILLIRGVTLDGYWKGVEFFVTPRWSHLGEAKVWKDAAVQIFYSLSASWGGLITLSSYNKFRNNCLRDAIVVPFLNCGTSILAGFVIFSILGNMSHELDVPVDQVVDETFGLAFIVYPEAVLHFPAAPVWSFLFFFMLLTLGLDSQFCIVETVVTAVMDQFPEKLKGKKTWVVLGYCTVSFLLGLNTVTQAGNYWVWLMDKYAADFALLIFGLSECIALGWLYGIKRFTNDIRTMLGDRVVDSIFFKWWPLNWCCITPCVLSFVLLFNWISWTDPTAKDYEFPPWAHAIGWLMISSTLIFIPIVWVWEFLRAEGGVRDRLRTMITPTAEWGPALAEHRRDAERVHKANDTTFGGVVEREVAGKLTAKYMPCEDGVVVSSRPSSPLEGATAGAITLNGFNGNAV</sequence>
<dbReference type="GO" id="GO:0046872">
    <property type="term" value="F:metal ion binding"/>
    <property type="evidence" value="ECO:0007669"/>
    <property type="project" value="UniProtKB-KW"/>
</dbReference>
<feature type="transmembrane region" description="Helical" evidence="9">
    <location>
        <begin position="475"/>
        <end position="500"/>
    </location>
</feature>
<feature type="transmembrane region" description="Helical" evidence="9">
    <location>
        <begin position="548"/>
        <end position="573"/>
    </location>
</feature>
<keyword evidence="2 8" id="KW-0813">Transport</keyword>
<feature type="transmembrane region" description="Helical" evidence="9">
    <location>
        <begin position="506"/>
        <end position="527"/>
    </location>
</feature>